<dbReference type="PANTHER" id="PTHR30385">
    <property type="entry name" value="SIGMA FACTOR F FLAGELLAR"/>
    <property type="match status" value="1"/>
</dbReference>
<dbReference type="RefSeq" id="WP_349054252.1">
    <property type="nucleotide sequence ID" value="NZ_JBBNPS010000018.1"/>
</dbReference>
<proteinExistence type="predicted"/>
<sequence length="185" mass="21180">MESQIISRAKARDPEALAQLLVDLVPITRATIRRIQPYAQDPDNLYGEANLILLDAVDEFDPERGVPFHLYYRARLSYFLMDDLKRSMKKPTVPLTAEMESLVADVANTEEDFILLERAEELHQIVNDLPIRERAVVSLYFFCHLSLSEIAARLGISYQTVANTKSRAMNHLRRIYASKQTVDSL</sequence>
<dbReference type="Gene3D" id="1.20.140.160">
    <property type="match status" value="1"/>
</dbReference>
<evidence type="ECO:0000256" key="2">
    <source>
        <dbReference type="ARBA" id="ARBA00023082"/>
    </source>
</evidence>
<reference evidence="6 7" key="1">
    <citation type="submission" date="2024-04" db="EMBL/GenBank/DDBJ databases">
        <title>Human intestinal bacterial collection.</title>
        <authorList>
            <person name="Pauvert C."/>
            <person name="Hitch T.C.A."/>
            <person name="Clavel T."/>
        </authorList>
    </citation>
    <scope>NUCLEOTIDE SEQUENCE [LARGE SCALE GENOMIC DNA]</scope>
    <source>
        <strain evidence="6 7">CLA-SR-H026</strain>
    </source>
</reference>
<gene>
    <name evidence="6" type="ORF">AAA081_06565</name>
</gene>
<evidence type="ECO:0000256" key="1">
    <source>
        <dbReference type="ARBA" id="ARBA00023015"/>
    </source>
</evidence>
<evidence type="ECO:0000259" key="5">
    <source>
        <dbReference type="Pfam" id="PF08281"/>
    </source>
</evidence>
<dbReference type="Proteomes" id="UP001481872">
    <property type="component" value="Unassembled WGS sequence"/>
</dbReference>
<evidence type="ECO:0000313" key="6">
    <source>
        <dbReference type="EMBL" id="MEQ3353952.1"/>
    </source>
</evidence>
<evidence type="ECO:0000313" key="7">
    <source>
        <dbReference type="Proteomes" id="UP001481872"/>
    </source>
</evidence>
<dbReference type="InterPro" id="IPR013324">
    <property type="entry name" value="RNA_pol_sigma_r3/r4-like"/>
</dbReference>
<accession>A0ABV1J6Y2</accession>
<name>A0ABV1J6Y2_9FIRM</name>
<dbReference type="EMBL" id="JBBNPS010000018">
    <property type="protein sequence ID" value="MEQ3353952.1"/>
    <property type="molecule type" value="Genomic_DNA"/>
</dbReference>
<organism evidence="6 7">
    <name type="scientific">Aedoeadaptatus acetigenes</name>
    <dbReference type="NCBI Taxonomy" id="2981723"/>
    <lineage>
        <taxon>Bacteria</taxon>
        <taxon>Bacillati</taxon>
        <taxon>Bacillota</taxon>
        <taxon>Tissierellia</taxon>
        <taxon>Tissierellales</taxon>
        <taxon>Peptoniphilaceae</taxon>
        <taxon>Aedoeadaptatus</taxon>
    </lineage>
</organism>
<keyword evidence="7" id="KW-1185">Reference proteome</keyword>
<keyword evidence="2" id="KW-0731">Sigma factor</keyword>
<dbReference type="Pfam" id="PF08281">
    <property type="entry name" value="Sigma70_r4_2"/>
    <property type="match status" value="1"/>
</dbReference>
<evidence type="ECO:0000256" key="4">
    <source>
        <dbReference type="ARBA" id="ARBA00023163"/>
    </source>
</evidence>
<dbReference type="NCBIfam" id="TIGR02937">
    <property type="entry name" value="sigma70-ECF"/>
    <property type="match status" value="1"/>
</dbReference>
<keyword evidence="3" id="KW-0238">DNA-binding</keyword>
<dbReference type="SUPFAM" id="SSF88946">
    <property type="entry name" value="Sigma2 domain of RNA polymerase sigma factors"/>
    <property type="match status" value="1"/>
</dbReference>
<keyword evidence="4" id="KW-0804">Transcription</keyword>
<dbReference type="InterPro" id="IPR014284">
    <property type="entry name" value="RNA_pol_sigma-70_dom"/>
</dbReference>
<keyword evidence="1" id="KW-0805">Transcription regulation</keyword>
<dbReference type="InterPro" id="IPR013325">
    <property type="entry name" value="RNA_pol_sigma_r2"/>
</dbReference>
<comment type="caution">
    <text evidence="6">The sequence shown here is derived from an EMBL/GenBank/DDBJ whole genome shotgun (WGS) entry which is preliminary data.</text>
</comment>
<dbReference type="SUPFAM" id="SSF88659">
    <property type="entry name" value="Sigma3 and sigma4 domains of RNA polymerase sigma factors"/>
    <property type="match status" value="1"/>
</dbReference>
<dbReference type="CDD" id="cd06171">
    <property type="entry name" value="Sigma70_r4"/>
    <property type="match status" value="1"/>
</dbReference>
<feature type="domain" description="RNA polymerase sigma factor 70 region 4 type 2" evidence="5">
    <location>
        <begin position="120"/>
        <end position="172"/>
    </location>
</feature>
<dbReference type="Gene3D" id="1.20.120.1810">
    <property type="match status" value="1"/>
</dbReference>
<protein>
    <submittedName>
        <fullName evidence="6">Sigma-70 family RNA polymerase sigma factor</fullName>
    </submittedName>
</protein>
<dbReference type="InterPro" id="IPR013249">
    <property type="entry name" value="RNA_pol_sigma70_r4_t2"/>
</dbReference>
<evidence type="ECO:0000256" key="3">
    <source>
        <dbReference type="ARBA" id="ARBA00023125"/>
    </source>
</evidence>